<gene>
    <name evidence="2" type="ORF">MYCIT1_LOCUS17451</name>
</gene>
<proteinExistence type="predicted"/>
<organism evidence="2 3">
    <name type="scientific">Mycena citricolor</name>
    <dbReference type="NCBI Taxonomy" id="2018698"/>
    <lineage>
        <taxon>Eukaryota</taxon>
        <taxon>Fungi</taxon>
        <taxon>Dikarya</taxon>
        <taxon>Basidiomycota</taxon>
        <taxon>Agaricomycotina</taxon>
        <taxon>Agaricomycetes</taxon>
        <taxon>Agaricomycetidae</taxon>
        <taxon>Agaricales</taxon>
        <taxon>Marasmiineae</taxon>
        <taxon>Mycenaceae</taxon>
        <taxon>Mycena</taxon>
    </lineage>
</organism>
<dbReference type="AlphaFoldDB" id="A0AAD2HC10"/>
<keyword evidence="3" id="KW-1185">Reference proteome</keyword>
<dbReference type="Proteomes" id="UP001295794">
    <property type="component" value="Unassembled WGS sequence"/>
</dbReference>
<feature type="region of interest" description="Disordered" evidence="1">
    <location>
        <begin position="89"/>
        <end position="112"/>
    </location>
</feature>
<reference evidence="2" key="1">
    <citation type="submission" date="2023-11" db="EMBL/GenBank/DDBJ databases">
        <authorList>
            <person name="De Vega J J."/>
            <person name="De Vega J J."/>
        </authorList>
    </citation>
    <scope>NUCLEOTIDE SEQUENCE</scope>
</reference>
<dbReference type="EMBL" id="CAVNYO010000180">
    <property type="protein sequence ID" value="CAK5271985.1"/>
    <property type="molecule type" value="Genomic_DNA"/>
</dbReference>
<name>A0AAD2HC10_9AGAR</name>
<sequence>MHTTYNTVACERIKHLPHVLRTVRQSDGQMNLRSISFVNVTIAPGWLGSRSAEAPGSYEQGTLPEEEPRARAQANTIRGRCCSSALMITGSRSEGQARHPRSETLRQANVPR</sequence>
<feature type="compositionally biased region" description="Basic and acidic residues" evidence="1">
    <location>
        <begin position="95"/>
        <end position="104"/>
    </location>
</feature>
<comment type="caution">
    <text evidence="2">The sequence shown here is derived from an EMBL/GenBank/DDBJ whole genome shotgun (WGS) entry which is preliminary data.</text>
</comment>
<evidence type="ECO:0000313" key="3">
    <source>
        <dbReference type="Proteomes" id="UP001295794"/>
    </source>
</evidence>
<protein>
    <submittedName>
        <fullName evidence="2">Uncharacterized protein</fullName>
    </submittedName>
</protein>
<accession>A0AAD2HC10</accession>
<evidence type="ECO:0000313" key="2">
    <source>
        <dbReference type="EMBL" id="CAK5271985.1"/>
    </source>
</evidence>
<evidence type="ECO:0000256" key="1">
    <source>
        <dbReference type="SAM" id="MobiDB-lite"/>
    </source>
</evidence>